<dbReference type="KEGG" id="spal:FM071_06050"/>
<dbReference type="AlphaFoldDB" id="A0A7M1B839"/>
<dbReference type="EMBL" id="CP041406">
    <property type="protein sequence ID" value="QOP45874.1"/>
    <property type="molecule type" value="Genomic_DNA"/>
</dbReference>
<proteinExistence type="predicted"/>
<protein>
    <submittedName>
        <fullName evidence="1">Uncharacterized protein</fullName>
    </submittedName>
</protein>
<reference evidence="1 2" key="1">
    <citation type="submission" date="2019-07" db="EMBL/GenBank/DDBJ databases">
        <title>Sulfurimonas paralvinellae sp. nov., a novel mesophilic, hydrogen- and sulfur-oxidizing chemolithoautotroph within the Epsilonproteo- bacteria isolated from a deep-sea hydrothermal vent polychaete nest, reclassification of Thiomicrospira denitrificans as Sulfurimonas denitrificans comb. nov. and emended description of the genus Sulfurimonas.</title>
        <authorList>
            <person name="Wang S."/>
            <person name="Jiang L."/>
            <person name="Shao Z."/>
        </authorList>
    </citation>
    <scope>NUCLEOTIDE SEQUENCE [LARGE SCALE GENOMIC DNA]</scope>
    <source>
        <strain evidence="1 2">GO25</strain>
    </source>
</reference>
<evidence type="ECO:0000313" key="1">
    <source>
        <dbReference type="EMBL" id="QOP45874.1"/>
    </source>
</evidence>
<dbReference type="RefSeq" id="WP_193109856.1">
    <property type="nucleotide sequence ID" value="NZ_CP041406.1"/>
</dbReference>
<name>A0A7M1B839_9BACT</name>
<keyword evidence="2" id="KW-1185">Reference proteome</keyword>
<evidence type="ECO:0000313" key="2">
    <source>
        <dbReference type="Proteomes" id="UP000593580"/>
    </source>
</evidence>
<sequence>MQTITLEYFENQFDSLYEDKEDMENALLKQYMFDANMDIYVTQNPNLDKDDSIECLEKLHTNRDGLDMYMYLVKVDRGDLPLKSEN</sequence>
<accession>A0A7M1B839</accession>
<dbReference type="Proteomes" id="UP000593580">
    <property type="component" value="Chromosome"/>
</dbReference>
<organism evidence="1 2">
    <name type="scientific">Sulfurimonas paralvinellae</name>
    <dbReference type="NCBI Taxonomy" id="317658"/>
    <lineage>
        <taxon>Bacteria</taxon>
        <taxon>Pseudomonadati</taxon>
        <taxon>Campylobacterota</taxon>
        <taxon>Epsilonproteobacteria</taxon>
        <taxon>Campylobacterales</taxon>
        <taxon>Sulfurimonadaceae</taxon>
        <taxon>Sulfurimonas</taxon>
    </lineage>
</organism>
<gene>
    <name evidence="1" type="ORF">FM071_06050</name>
</gene>